<comment type="catalytic activity">
    <reaction evidence="9">
        <text>N(4)-(alpha-D-Man-(1-&gt;2)-alpha-D-Man-(1-&gt;2)-alpha-D-Man-(1-&gt;3)-[alpha-D-Man-(1-&gt;2)-alpha-D-Man-(1-&gt;3)-[alpha-D-Man-(1-&gt;2)-alpha-D-Man-(1-&gt;6)]-alpha-D-Man-(1-&gt;6)]-beta-D-Man-(1-&gt;4)-beta-D-GlcNAc-(1-&gt;4)-beta-D-GlcNAc)-L-asparaginyl-[protein] (N-glucan mannose isomer 9A1,2,3B1,2,3) + 4 H2O = N(4)-(alpha-D-Man-(1-&gt;3)-[alpha-D-Man-(1-&gt;3)-[alpha-D-Man-(1-&gt;6)]-alpha-D-Man-(1-&gt;6)]-beta-D-Man-(1-&gt;4)-beta-D-GlcNAc-(1-&gt;4)-beta-D-GlcNAc)-L-asparaginyl-[protein] (N-glucan mannose isomer 5A1,2) + 4 beta-D-mannose</text>
        <dbReference type="Rhea" id="RHEA:56008"/>
        <dbReference type="Rhea" id="RHEA-COMP:14356"/>
        <dbReference type="Rhea" id="RHEA-COMP:14367"/>
        <dbReference type="ChEBI" id="CHEBI:15377"/>
        <dbReference type="ChEBI" id="CHEBI:28563"/>
        <dbReference type="ChEBI" id="CHEBI:59087"/>
        <dbReference type="ChEBI" id="CHEBI:139493"/>
        <dbReference type="EC" id="3.2.1.113"/>
    </reaction>
</comment>
<dbReference type="AlphaFoldDB" id="A0A0A8L1V2"/>
<comment type="pathway">
    <text evidence="2">Protein modification; protein glycosylation.</text>
</comment>
<dbReference type="EMBL" id="CCBQ010000012">
    <property type="protein sequence ID" value="CDO92206.1"/>
    <property type="molecule type" value="Genomic_DNA"/>
</dbReference>
<feature type="binding site" evidence="11">
    <location>
        <position position="527"/>
    </location>
    <ligand>
        <name>Ca(2+)</name>
        <dbReference type="ChEBI" id="CHEBI:29108"/>
    </ligand>
</feature>
<evidence type="ECO:0000256" key="2">
    <source>
        <dbReference type="ARBA" id="ARBA00004922"/>
    </source>
</evidence>
<dbReference type="PANTHER" id="PTHR11742:SF55">
    <property type="entry name" value="ENDOPLASMIC RETICULUM MANNOSYL-OLIGOSACCHARIDE 1,2-ALPHA-MANNOSIDASE"/>
    <property type="match status" value="1"/>
</dbReference>
<keyword evidence="7 12" id="KW-1015">Disulfide bond</keyword>
<protein>
    <recommendedName>
        <fullName evidence="13">alpha-1,2-Mannosidase</fullName>
        <ecNumber evidence="13">3.2.1.-</ecNumber>
    </recommendedName>
</protein>
<accession>A0A0A8L1V2</accession>
<evidence type="ECO:0000256" key="13">
    <source>
        <dbReference type="RuleBase" id="RU361193"/>
    </source>
</evidence>
<name>A0A0A8L1V2_9SACH</name>
<evidence type="ECO:0000256" key="9">
    <source>
        <dbReference type="ARBA" id="ARBA00048605"/>
    </source>
</evidence>
<dbReference type="InterPro" id="IPR012341">
    <property type="entry name" value="6hp_glycosidase-like_sf"/>
</dbReference>
<evidence type="ECO:0000313" key="14">
    <source>
        <dbReference type="EMBL" id="CDO92206.1"/>
    </source>
</evidence>
<evidence type="ECO:0000256" key="7">
    <source>
        <dbReference type="ARBA" id="ARBA00023157"/>
    </source>
</evidence>
<dbReference type="GO" id="GO:0005509">
    <property type="term" value="F:calcium ion binding"/>
    <property type="evidence" value="ECO:0007669"/>
    <property type="project" value="InterPro"/>
</dbReference>
<evidence type="ECO:0000256" key="11">
    <source>
        <dbReference type="PIRSR" id="PIRSR601382-2"/>
    </source>
</evidence>
<comment type="caution">
    <text evidence="14">The sequence shown here is derived from an EMBL/GenBank/DDBJ whole genome shotgun (WGS) entry which is preliminary data.</text>
</comment>
<sequence length="551" mass="63074">MRWITKPIISVIVAIFAYQLRSRYLKDTPSLNDPKVAIEETFLESWIDYRSNGWGYDVYGPISKKGKNMGRSGDPLGWIIVDSVDTMMIMHNKTTDEAHREQFSKEINLAEVWIRDTLNYNIDSEVNLFETTIRMLGGLLSAYYCSETYLIGNSTVYLDKAIDLADRLVPTFLQSPTGIPYSSVNLASGEAIKNHVDNGASSTAEFTTLQMEFKYLSYVTGNSTYWKLSERVYEPLYKNNNLLGPHHQGLIPIFTNPDTGVFQGSVIRFGSRGDSFYEYLLKQYLLTGEKIYRNLYYKSMSSMQKHLLRQSNGKLRLMYIGEKDYGLNGPTSSKFDHLVCFMGGLLAMGATGGTPYSELASDSEWTANHKSEWKVAEGLTRTCYEMYNQIPSGLSPEIVVFNSNYPVAEESWWKSKSEDYFVKPLDAHNIQRPETVESLMFMYHLSGNEQYRNWGLKIFNSFVENTKVIKVADSGEEKIAYTSLRNVLKVPTRKADNLESFWLAETLKYLYLLFDDDVDLSKIVFNTEAHPFPVFDQSRLNELNLTTGWKL</sequence>
<feature type="disulfide bond" evidence="12">
    <location>
        <begin position="340"/>
        <end position="383"/>
    </location>
</feature>
<keyword evidence="5 13" id="KW-0378">Hydrolase</keyword>
<dbReference type="Gene3D" id="1.50.10.10">
    <property type="match status" value="1"/>
</dbReference>
<dbReference type="SUPFAM" id="SSF48225">
    <property type="entry name" value="Seven-hairpin glycosidases"/>
    <property type="match status" value="1"/>
</dbReference>
<evidence type="ECO:0000256" key="10">
    <source>
        <dbReference type="PIRSR" id="PIRSR601382-1"/>
    </source>
</evidence>
<dbReference type="GO" id="GO:0005975">
    <property type="term" value="P:carbohydrate metabolic process"/>
    <property type="evidence" value="ECO:0007669"/>
    <property type="project" value="InterPro"/>
</dbReference>
<comment type="catalytic activity">
    <reaction evidence="8">
        <text>N(4)-(alpha-D-Man-(1-&gt;2)-alpha-D-Man-(1-&gt;2)-alpha-D-Man-(1-&gt;3)-[alpha-D-Man-(1-&gt;3)-[alpha-D-Man-(1-&gt;2)-alpha-D-Man-(1-&gt;6)]-alpha-D-Man-(1-&gt;6)]-beta-D-Man-(1-&gt;4)-beta-D-GlcNAc-(1-&gt;4)-beta-D-GlcNAc)-L-asparaginyl-[protein] (N-glucan mannose isomer 8A1,2,3B1,3) + 3 H2O = N(4)-(alpha-D-Man-(1-&gt;3)-[alpha-D-Man-(1-&gt;3)-[alpha-D-Man-(1-&gt;6)]-alpha-D-Man-(1-&gt;6)]-beta-D-Man-(1-&gt;4)-beta-D-GlcNAc-(1-&gt;4)-beta-D-GlcNAc)-L-asparaginyl-[protein] (N-glucan mannose isomer 5A1,2) + 3 beta-D-mannose</text>
        <dbReference type="Rhea" id="RHEA:56028"/>
        <dbReference type="Rhea" id="RHEA-COMP:14358"/>
        <dbReference type="Rhea" id="RHEA-COMP:14367"/>
        <dbReference type="ChEBI" id="CHEBI:15377"/>
        <dbReference type="ChEBI" id="CHEBI:28563"/>
        <dbReference type="ChEBI" id="CHEBI:59087"/>
        <dbReference type="ChEBI" id="CHEBI:60628"/>
        <dbReference type="EC" id="3.2.1.113"/>
    </reaction>
</comment>
<evidence type="ECO:0000256" key="8">
    <source>
        <dbReference type="ARBA" id="ARBA00047669"/>
    </source>
</evidence>
<gene>
    <name evidence="14" type="ORF">KLDO_g529</name>
</gene>
<evidence type="ECO:0000256" key="6">
    <source>
        <dbReference type="ARBA" id="ARBA00022837"/>
    </source>
</evidence>
<dbReference type="GO" id="GO:0036503">
    <property type="term" value="P:ERAD pathway"/>
    <property type="evidence" value="ECO:0007669"/>
    <property type="project" value="UniProtKB-ARBA"/>
</dbReference>
<keyword evidence="15" id="KW-1185">Reference proteome</keyword>
<dbReference type="InterPro" id="IPR050749">
    <property type="entry name" value="Glycosyl_Hydrolase_47"/>
</dbReference>
<evidence type="ECO:0000256" key="1">
    <source>
        <dbReference type="ARBA" id="ARBA00001913"/>
    </source>
</evidence>
<evidence type="ECO:0000256" key="12">
    <source>
        <dbReference type="PIRSR" id="PIRSR601382-3"/>
    </source>
</evidence>
<organism evidence="14 15">
    <name type="scientific">Kluyveromyces dobzhanskii CBS 2104</name>
    <dbReference type="NCBI Taxonomy" id="1427455"/>
    <lineage>
        <taxon>Eukaryota</taxon>
        <taxon>Fungi</taxon>
        <taxon>Dikarya</taxon>
        <taxon>Ascomycota</taxon>
        <taxon>Saccharomycotina</taxon>
        <taxon>Saccharomycetes</taxon>
        <taxon>Saccharomycetales</taxon>
        <taxon>Saccharomycetaceae</taxon>
        <taxon>Kluyveromyces</taxon>
    </lineage>
</organism>
<dbReference type="InterPro" id="IPR036026">
    <property type="entry name" value="Seven-hairpin_glycosidases"/>
</dbReference>
<keyword evidence="4 11" id="KW-0479">Metal-binding</keyword>
<evidence type="ECO:0000256" key="3">
    <source>
        <dbReference type="ARBA" id="ARBA00007658"/>
    </source>
</evidence>
<comment type="cofactor">
    <cofactor evidence="1 11">
        <name>Ca(2+)</name>
        <dbReference type="ChEBI" id="CHEBI:29108"/>
    </cofactor>
</comment>
<dbReference type="GO" id="GO:0005783">
    <property type="term" value="C:endoplasmic reticulum"/>
    <property type="evidence" value="ECO:0007669"/>
    <property type="project" value="TreeGrafter"/>
</dbReference>
<dbReference type="EC" id="3.2.1.-" evidence="13"/>
<reference evidence="14 15" key="1">
    <citation type="submission" date="2014-03" db="EMBL/GenBank/DDBJ databases">
        <title>The genome of Kluyveromyces dobzhanskii.</title>
        <authorList>
            <person name="Nystedt B."/>
            <person name="Astrom S."/>
        </authorList>
    </citation>
    <scope>NUCLEOTIDE SEQUENCE [LARGE SCALE GENOMIC DNA]</scope>
    <source>
        <strain evidence="14 15">CBS 2104</strain>
    </source>
</reference>
<dbReference type="Proteomes" id="UP000031516">
    <property type="component" value="Unassembled WGS sequence"/>
</dbReference>
<dbReference type="GO" id="GO:0004571">
    <property type="term" value="F:mannosyl-oligosaccharide 1,2-alpha-mannosidase activity"/>
    <property type="evidence" value="ECO:0007669"/>
    <property type="project" value="UniProtKB-EC"/>
</dbReference>
<dbReference type="InterPro" id="IPR001382">
    <property type="entry name" value="Glyco_hydro_47"/>
</dbReference>
<feature type="active site" evidence="10">
    <location>
        <position position="274"/>
    </location>
</feature>
<dbReference type="GO" id="GO:0016020">
    <property type="term" value="C:membrane"/>
    <property type="evidence" value="ECO:0007669"/>
    <property type="project" value="InterPro"/>
</dbReference>
<dbReference type="PRINTS" id="PR00747">
    <property type="entry name" value="GLYHDRLASE47"/>
</dbReference>
<feature type="active site" evidence="10">
    <location>
        <position position="434"/>
    </location>
</feature>
<dbReference type="Pfam" id="PF01532">
    <property type="entry name" value="Glyco_hydro_47"/>
    <property type="match status" value="1"/>
</dbReference>
<evidence type="ECO:0000256" key="5">
    <source>
        <dbReference type="ARBA" id="ARBA00022801"/>
    </source>
</evidence>
<comment type="similarity">
    <text evidence="3 13">Belongs to the glycosyl hydrolase 47 family.</text>
</comment>
<feature type="active site" description="Proton donor" evidence="10">
    <location>
        <position position="397"/>
    </location>
</feature>
<keyword evidence="6 11" id="KW-0106">Calcium</keyword>
<evidence type="ECO:0000256" key="4">
    <source>
        <dbReference type="ARBA" id="ARBA00022723"/>
    </source>
</evidence>
<evidence type="ECO:0000313" key="15">
    <source>
        <dbReference type="Proteomes" id="UP000031516"/>
    </source>
</evidence>
<keyword evidence="13" id="KW-0326">Glycosidase</keyword>
<feature type="active site" description="Proton donor" evidence="10">
    <location>
        <position position="130"/>
    </location>
</feature>
<dbReference type="PANTHER" id="PTHR11742">
    <property type="entry name" value="MANNOSYL-OLIGOSACCHARIDE ALPHA-1,2-MANNOSIDASE-RELATED"/>
    <property type="match status" value="1"/>
</dbReference>
<proteinExistence type="inferred from homology"/>
<dbReference type="OrthoDB" id="8118055at2759"/>